<comment type="caution">
    <text evidence="2">The sequence shown here is derived from an EMBL/GenBank/DDBJ whole genome shotgun (WGS) entry which is preliminary data.</text>
</comment>
<dbReference type="RefSeq" id="XP_056553511.1">
    <property type="nucleotide sequence ID" value="XM_056701448.1"/>
</dbReference>
<organism evidence="2 3">
    <name type="scientific">Penicillium cataractarum</name>
    <dbReference type="NCBI Taxonomy" id="2100454"/>
    <lineage>
        <taxon>Eukaryota</taxon>
        <taxon>Fungi</taxon>
        <taxon>Dikarya</taxon>
        <taxon>Ascomycota</taxon>
        <taxon>Pezizomycotina</taxon>
        <taxon>Eurotiomycetes</taxon>
        <taxon>Eurotiomycetidae</taxon>
        <taxon>Eurotiales</taxon>
        <taxon>Aspergillaceae</taxon>
        <taxon>Penicillium</taxon>
    </lineage>
</organism>
<feature type="compositionally biased region" description="Polar residues" evidence="1">
    <location>
        <begin position="44"/>
        <end position="57"/>
    </location>
</feature>
<proteinExistence type="predicted"/>
<evidence type="ECO:0000313" key="3">
    <source>
        <dbReference type="Proteomes" id="UP001147782"/>
    </source>
</evidence>
<feature type="compositionally biased region" description="Low complexity" evidence="1">
    <location>
        <begin position="59"/>
        <end position="70"/>
    </location>
</feature>
<gene>
    <name evidence="2" type="ORF">N7496_008529</name>
</gene>
<evidence type="ECO:0000313" key="2">
    <source>
        <dbReference type="EMBL" id="KAJ5368769.1"/>
    </source>
</evidence>
<accession>A0A9W9V5U4</accession>
<reference evidence="2" key="2">
    <citation type="journal article" date="2023" name="IMA Fungus">
        <title>Comparative genomic study of the Penicillium genus elucidates a diverse pangenome and 15 lateral gene transfer events.</title>
        <authorList>
            <person name="Petersen C."/>
            <person name="Sorensen T."/>
            <person name="Nielsen M.R."/>
            <person name="Sondergaard T.E."/>
            <person name="Sorensen J.L."/>
            <person name="Fitzpatrick D.A."/>
            <person name="Frisvad J.C."/>
            <person name="Nielsen K.L."/>
        </authorList>
    </citation>
    <scope>NUCLEOTIDE SEQUENCE</scope>
    <source>
        <strain evidence="2">IBT 29864</strain>
    </source>
</reference>
<dbReference type="OrthoDB" id="2283488at2759"/>
<dbReference type="Proteomes" id="UP001147782">
    <property type="component" value="Unassembled WGS sequence"/>
</dbReference>
<dbReference type="EMBL" id="JAPZBS010000007">
    <property type="protein sequence ID" value="KAJ5368769.1"/>
    <property type="molecule type" value="Genomic_DNA"/>
</dbReference>
<dbReference type="GeneID" id="81440627"/>
<name>A0A9W9V5U4_9EURO</name>
<sequence length="146" mass="16282">MAMDALRYMATGSDFAKNSLKYINDFQVVVNKALASMYRRDHGTASSARVSDSQEFGDSTESQETVTQSSMQPLRPPDSILLESHPEADPEDVDLSHHQVGQEIPRMAFFDAIETALENFSFTELHLLGFDCLYSSQVSNWDNVGP</sequence>
<evidence type="ECO:0000256" key="1">
    <source>
        <dbReference type="SAM" id="MobiDB-lite"/>
    </source>
</evidence>
<reference evidence="2" key="1">
    <citation type="submission" date="2022-11" db="EMBL/GenBank/DDBJ databases">
        <authorList>
            <person name="Petersen C."/>
        </authorList>
    </citation>
    <scope>NUCLEOTIDE SEQUENCE</scope>
    <source>
        <strain evidence="2">IBT 29864</strain>
    </source>
</reference>
<keyword evidence="3" id="KW-1185">Reference proteome</keyword>
<dbReference type="AlphaFoldDB" id="A0A9W9V5U4"/>
<protein>
    <submittedName>
        <fullName evidence="2">Transcriptional regulator family: Fungal Specific TF</fullName>
    </submittedName>
</protein>
<feature type="region of interest" description="Disordered" evidence="1">
    <location>
        <begin position="44"/>
        <end position="98"/>
    </location>
</feature>